<dbReference type="EMBL" id="QTJU01000003">
    <property type="protein sequence ID" value="RFM28307.1"/>
    <property type="molecule type" value="Genomic_DNA"/>
</dbReference>
<keyword evidence="2" id="KW-1185">Reference proteome</keyword>
<proteinExistence type="predicted"/>
<organism evidence="1 2">
    <name type="scientific">Deminuibacter soli</name>
    <dbReference type="NCBI Taxonomy" id="2291815"/>
    <lineage>
        <taxon>Bacteria</taxon>
        <taxon>Pseudomonadati</taxon>
        <taxon>Bacteroidota</taxon>
        <taxon>Chitinophagia</taxon>
        <taxon>Chitinophagales</taxon>
        <taxon>Chitinophagaceae</taxon>
        <taxon>Deminuibacter</taxon>
    </lineage>
</organism>
<dbReference type="AlphaFoldDB" id="A0A3E1NK46"/>
<protein>
    <submittedName>
        <fullName evidence="1">Uncharacterized protein</fullName>
    </submittedName>
</protein>
<evidence type="ECO:0000313" key="1">
    <source>
        <dbReference type="EMBL" id="RFM28307.1"/>
    </source>
</evidence>
<name>A0A3E1NK46_9BACT</name>
<sequence>MNHSIETGCPHIWKALKDYTCSLILLLQTGSIAKLCGKIQAYFMKKLIPAVLLLTAYFTANTQTQTLQETPDAYLVHHFNIGERFGTVFSRTITITGDGFTTNVARISGTGDYTVTGNNAQQTDFAVVFLIDGRPEDKCSIVLKDSGKTLVYNGKPFTNTDASGLSYNPLLWGMPQAKLTKGMVWEIDIKQPWELGGPGRQRVEVLETDAAGRQVTLKREGDGDGAFFGDRREADIVKDGKTIRMQITSGKSHWTGYTIFKNGIVISDELMVTRPLTLQTDSLRLPATQRQYILLNQRPQ</sequence>
<comment type="caution">
    <text evidence="1">The sequence shown here is derived from an EMBL/GenBank/DDBJ whole genome shotgun (WGS) entry which is preliminary data.</text>
</comment>
<accession>A0A3E1NK46</accession>
<evidence type="ECO:0000313" key="2">
    <source>
        <dbReference type="Proteomes" id="UP000261284"/>
    </source>
</evidence>
<dbReference type="Proteomes" id="UP000261284">
    <property type="component" value="Unassembled WGS sequence"/>
</dbReference>
<gene>
    <name evidence="1" type="ORF">DXN05_12410</name>
</gene>
<reference evidence="1 2" key="1">
    <citation type="submission" date="2018-08" db="EMBL/GenBank/DDBJ databases">
        <title>Chitinophagaceae sp. K23C18032701, a novel bacterium isolated from forest soil.</title>
        <authorList>
            <person name="Wang C."/>
        </authorList>
    </citation>
    <scope>NUCLEOTIDE SEQUENCE [LARGE SCALE GENOMIC DNA]</scope>
    <source>
        <strain evidence="1 2">K23C18032701</strain>
    </source>
</reference>